<proteinExistence type="predicted"/>
<reference evidence="3 4" key="1">
    <citation type="submission" date="2020-11" db="EMBL/GenBank/DDBJ databases">
        <title>Kefir isolates.</title>
        <authorList>
            <person name="Marcisauskas S."/>
            <person name="Kim Y."/>
            <person name="Blasche S."/>
        </authorList>
    </citation>
    <scope>NUCLEOTIDE SEQUENCE [LARGE SCALE GENOMIC DNA]</scope>
    <source>
        <strain evidence="3 4">KR</strain>
    </source>
</reference>
<feature type="signal peptide" evidence="2">
    <location>
        <begin position="1"/>
        <end position="25"/>
    </location>
</feature>
<comment type="caution">
    <text evidence="3">The sequence shown here is derived from an EMBL/GenBank/DDBJ whole genome shotgun (WGS) entry which is preliminary data.</text>
</comment>
<accession>A0A9P7B5V5</accession>
<evidence type="ECO:0000313" key="3">
    <source>
        <dbReference type="EMBL" id="KAG0660218.1"/>
    </source>
</evidence>
<feature type="region of interest" description="Disordered" evidence="1">
    <location>
        <begin position="395"/>
        <end position="417"/>
    </location>
</feature>
<dbReference type="AlphaFoldDB" id="A0A9P7B5V5"/>
<evidence type="ECO:0000256" key="1">
    <source>
        <dbReference type="SAM" id="MobiDB-lite"/>
    </source>
</evidence>
<dbReference type="EMBL" id="PUHQ01000046">
    <property type="protein sequence ID" value="KAG0660218.1"/>
    <property type="molecule type" value="Genomic_DNA"/>
</dbReference>
<organism evidence="3 4">
    <name type="scientific">Rhodotorula mucilaginosa</name>
    <name type="common">Yeast</name>
    <name type="synonym">Rhodotorula rubra</name>
    <dbReference type="NCBI Taxonomy" id="5537"/>
    <lineage>
        <taxon>Eukaryota</taxon>
        <taxon>Fungi</taxon>
        <taxon>Dikarya</taxon>
        <taxon>Basidiomycota</taxon>
        <taxon>Pucciniomycotina</taxon>
        <taxon>Microbotryomycetes</taxon>
        <taxon>Sporidiobolales</taxon>
        <taxon>Sporidiobolaceae</taxon>
        <taxon>Rhodotorula</taxon>
    </lineage>
</organism>
<feature type="chain" id="PRO_5040169868" evidence="2">
    <location>
        <begin position="26"/>
        <end position="417"/>
    </location>
</feature>
<name>A0A9P7B5V5_RHOMI</name>
<evidence type="ECO:0000313" key="4">
    <source>
        <dbReference type="Proteomes" id="UP000777482"/>
    </source>
</evidence>
<evidence type="ECO:0000256" key="2">
    <source>
        <dbReference type="SAM" id="SignalP"/>
    </source>
</evidence>
<gene>
    <name evidence="3" type="ORF">C6P46_004672</name>
</gene>
<protein>
    <submittedName>
        <fullName evidence="3">Uncharacterized protein</fullName>
    </submittedName>
</protein>
<feature type="compositionally biased region" description="Low complexity" evidence="1">
    <location>
        <begin position="129"/>
        <end position="143"/>
    </location>
</feature>
<feature type="region of interest" description="Disordered" evidence="1">
    <location>
        <begin position="129"/>
        <end position="205"/>
    </location>
</feature>
<dbReference type="OrthoDB" id="2529858at2759"/>
<feature type="compositionally biased region" description="Basic residues" evidence="1">
    <location>
        <begin position="154"/>
        <end position="183"/>
    </location>
</feature>
<dbReference type="Proteomes" id="UP000777482">
    <property type="component" value="Unassembled WGS sequence"/>
</dbReference>
<keyword evidence="2" id="KW-0732">Signal</keyword>
<sequence length="417" mass="42685">MHASTSSLTVALVASATLFASQVEALPMTRSSSSVARRAHIATHHHHDTRASDLLQLGDHAIVVDASSSGNAQAGGIRNSTINLTSISHQNKNKKRSDSTFSGFSRVVRSLFGGSTIRRRSEEALPLTFAPSSSAAASATAPTDPKIAAVNPKGVKRTKRNHASSSKKGRRSSRPRNFGKHPRPATAPITNLKKRAAVPTENPSKSTLVVPVAARYITRQVKRGGATYTEALAQASIYSAAIAALPESTPTASSVLADVAPTVAAYIATLENNRNNSGSPYSGSPLINAPDGSYGNAAAARARKFSSSSALSISWASIASSTLSSEAVPTTTVTTPLVSVDSNGITWVQAATAAFATPGPLSTSTTSSSVINPKATLAVSSPSSSAAAPMATASASSSFTASALPTSPPPSTATLRR</sequence>
<keyword evidence="4" id="KW-1185">Reference proteome</keyword>
<feature type="compositionally biased region" description="Low complexity" evidence="1">
    <location>
        <begin position="395"/>
        <end position="405"/>
    </location>
</feature>